<name>A0A934W0X5_9MICO</name>
<dbReference type="InterPro" id="IPR010982">
    <property type="entry name" value="Lambda_DNA-bd_dom_sf"/>
</dbReference>
<evidence type="ECO:0000256" key="3">
    <source>
        <dbReference type="ARBA" id="ARBA00023163"/>
    </source>
</evidence>
<dbReference type="PANTHER" id="PTHR30146:SF155">
    <property type="entry name" value="ALANINE RACEMASE"/>
    <property type="match status" value="1"/>
</dbReference>
<dbReference type="Pfam" id="PF13377">
    <property type="entry name" value="Peripla_BP_3"/>
    <property type="match status" value="1"/>
</dbReference>
<dbReference type="InterPro" id="IPR028082">
    <property type="entry name" value="Peripla_BP_I"/>
</dbReference>
<comment type="caution">
    <text evidence="5">The sequence shown here is derived from an EMBL/GenBank/DDBJ whole genome shotgun (WGS) entry which is preliminary data.</text>
</comment>
<keyword evidence="2 5" id="KW-0238">DNA-binding</keyword>
<dbReference type="SUPFAM" id="SSF53822">
    <property type="entry name" value="Periplasmic binding protein-like I"/>
    <property type="match status" value="1"/>
</dbReference>
<keyword evidence="1" id="KW-0805">Transcription regulation</keyword>
<dbReference type="PROSITE" id="PS50932">
    <property type="entry name" value="HTH_LACI_2"/>
    <property type="match status" value="1"/>
</dbReference>
<dbReference type="Gene3D" id="3.40.50.2300">
    <property type="match status" value="2"/>
</dbReference>
<protein>
    <submittedName>
        <fullName evidence="5">LacI family DNA-binding transcriptional regulator</fullName>
    </submittedName>
</protein>
<sequence>MKRARIQDIADAVGVSAAAASFALNGKPGVSEAVRRKVLDAAETMGWQPNVAARSLAGARAGAIGLVIARTTDSFGTENFFLRLIAGIEQSIASRSLSLVLQLVDSVEAEIATYRRWYSEHRVDGVLLVDLRVDDPRPAVLTELSLPAVVIGGPESFGLPHVTISDDAAMRIIVAHLVAQGHTHIAYVSGLSELSHTQSRIDAFEQASAAAGIIADPAYSTDYSAADGSRATIELLIREPRATAVIFDNEVLAIAGLSELADAGLAVPEQMAVVAWEDSPIWLALRPHLTALRRDPTVLGNDGATALLAAIDGEPVQTVAEPVPTLIIRESTGG</sequence>
<feature type="domain" description="HTH lacI-type" evidence="4">
    <location>
        <begin position="4"/>
        <end position="58"/>
    </location>
</feature>
<dbReference type="GO" id="GO:0000976">
    <property type="term" value="F:transcription cis-regulatory region binding"/>
    <property type="evidence" value="ECO:0007669"/>
    <property type="project" value="TreeGrafter"/>
</dbReference>
<dbReference type="PROSITE" id="PS00356">
    <property type="entry name" value="HTH_LACI_1"/>
    <property type="match status" value="1"/>
</dbReference>
<dbReference type="SUPFAM" id="SSF47413">
    <property type="entry name" value="lambda repressor-like DNA-binding domains"/>
    <property type="match status" value="1"/>
</dbReference>
<keyword evidence="6" id="KW-1185">Reference proteome</keyword>
<dbReference type="InterPro" id="IPR046335">
    <property type="entry name" value="LacI/GalR-like_sensor"/>
</dbReference>
<evidence type="ECO:0000313" key="5">
    <source>
        <dbReference type="EMBL" id="MBK4346293.1"/>
    </source>
</evidence>
<reference evidence="5" key="1">
    <citation type="submission" date="2021-01" db="EMBL/GenBank/DDBJ databases">
        <title>Lacisediminihabitans sp. nov. strain G11-30, isolated from Antarctic Soil.</title>
        <authorList>
            <person name="Li J."/>
        </authorList>
    </citation>
    <scope>NUCLEOTIDE SEQUENCE</scope>
    <source>
        <strain evidence="5">G11-30</strain>
    </source>
</reference>
<dbReference type="RefSeq" id="WP_200554641.1">
    <property type="nucleotide sequence ID" value="NZ_JAEPES010000001.1"/>
</dbReference>
<dbReference type="CDD" id="cd01392">
    <property type="entry name" value="HTH_LacI"/>
    <property type="match status" value="1"/>
</dbReference>
<evidence type="ECO:0000313" key="6">
    <source>
        <dbReference type="Proteomes" id="UP000636458"/>
    </source>
</evidence>
<dbReference type="EMBL" id="JAEPES010000001">
    <property type="protein sequence ID" value="MBK4346293.1"/>
    <property type="molecule type" value="Genomic_DNA"/>
</dbReference>
<dbReference type="CDD" id="cd06267">
    <property type="entry name" value="PBP1_LacI_sugar_binding-like"/>
    <property type="match status" value="1"/>
</dbReference>
<proteinExistence type="predicted"/>
<dbReference type="Pfam" id="PF00356">
    <property type="entry name" value="LacI"/>
    <property type="match status" value="1"/>
</dbReference>
<dbReference type="InterPro" id="IPR000843">
    <property type="entry name" value="HTH_LacI"/>
</dbReference>
<dbReference type="PANTHER" id="PTHR30146">
    <property type="entry name" value="LACI-RELATED TRANSCRIPTIONAL REPRESSOR"/>
    <property type="match status" value="1"/>
</dbReference>
<dbReference type="AlphaFoldDB" id="A0A934W0X5"/>
<keyword evidence="3" id="KW-0804">Transcription</keyword>
<dbReference type="Gene3D" id="1.10.260.40">
    <property type="entry name" value="lambda repressor-like DNA-binding domains"/>
    <property type="match status" value="1"/>
</dbReference>
<dbReference type="Proteomes" id="UP000636458">
    <property type="component" value="Unassembled WGS sequence"/>
</dbReference>
<accession>A0A934W0X5</accession>
<organism evidence="5 6">
    <name type="scientific">Lacisediminihabitans changchengi</name>
    <dbReference type="NCBI Taxonomy" id="2787634"/>
    <lineage>
        <taxon>Bacteria</taxon>
        <taxon>Bacillati</taxon>
        <taxon>Actinomycetota</taxon>
        <taxon>Actinomycetes</taxon>
        <taxon>Micrococcales</taxon>
        <taxon>Microbacteriaceae</taxon>
        <taxon>Lacisediminihabitans</taxon>
    </lineage>
</organism>
<dbReference type="SMART" id="SM00354">
    <property type="entry name" value="HTH_LACI"/>
    <property type="match status" value="1"/>
</dbReference>
<evidence type="ECO:0000259" key="4">
    <source>
        <dbReference type="PROSITE" id="PS50932"/>
    </source>
</evidence>
<gene>
    <name evidence="5" type="ORF">IV501_01480</name>
</gene>
<dbReference type="GO" id="GO:0003700">
    <property type="term" value="F:DNA-binding transcription factor activity"/>
    <property type="evidence" value="ECO:0007669"/>
    <property type="project" value="TreeGrafter"/>
</dbReference>
<evidence type="ECO:0000256" key="2">
    <source>
        <dbReference type="ARBA" id="ARBA00023125"/>
    </source>
</evidence>
<evidence type="ECO:0000256" key="1">
    <source>
        <dbReference type="ARBA" id="ARBA00023015"/>
    </source>
</evidence>